<dbReference type="EMBL" id="ABED02000027">
    <property type="protein sequence ID" value="EDP21328.1"/>
    <property type="molecule type" value="Genomic_DNA"/>
</dbReference>
<evidence type="ECO:0000313" key="2">
    <source>
        <dbReference type="Proteomes" id="UP000005945"/>
    </source>
</evidence>
<reference evidence="1 2" key="1">
    <citation type="submission" date="2007-09" db="EMBL/GenBank/DDBJ databases">
        <title>Draft genome sequence of Faecalibacterium prausnitzii M21/2.</title>
        <authorList>
            <person name="Sudarsanam P."/>
            <person name="Ley R."/>
            <person name="Guruge J."/>
            <person name="Turnbaugh P.J."/>
            <person name="Mahowald M."/>
            <person name="Liep D."/>
            <person name="Gordon J."/>
        </authorList>
    </citation>
    <scope>NUCLEOTIDE SEQUENCE [LARGE SCALE GENOMIC DNA]</scope>
    <source>
        <strain evidence="1 2">M21/2</strain>
    </source>
</reference>
<accession>A8SCT3</accession>
<reference evidence="1 2" key="2">
    <citation type="submission" date="2007-09" db="EMBL/GenBank/DDBJ databases">
        <authorList>
            <person name="Fulton L."/>
            <person name="Clifton S."/>
            <person name="Fulton B."/>
            <person name="Xu J."/>
            <person name="Minx P."/>
            <person name="Pepin K.H."/>
            <person name="Johnson M."/>
            <person name="Thiruvilangam P."/>
            <person name="Bhonagiri V."/>
            <person name="Nash W.E."/>
            <person name="Mardis E.R."/>
            <person name="Wilson R.K."/>
        </authorList>
    </citation>
    <scope>NUCLEOTIDE SEQUENCE [LARGE SCALE GENOMIC DNA]</scope>
    <source>
        <strain evidence="1 2">M21/2</strain>
    </source>
</reference>
<gene>
    <name evidence="1" type="ORF">FAEPRAM212_02055</name>
</gene>
<evidence type="ECO:0000313" key="1">
    <source>
        <dbReference type="EMBL" id="EDP21328.1"/>
    </source>
</evidence>
<dbReference type="HOGENOM" id="CLU_3153039_0_0_9"/>
<name>A8SCT3_9FIRM</name>
<dbReference type="AlphaFoldDB" id="A8SCT3"/>
<organism evidence="1 2">
    <name type="scientific">Faecalibacterium prausnitzii M21/2</name>
    <dbReference type="NCBI Taxonomy" id="411485"/>
    <lineage>
        <taxon>Bacteria</taxon>
        <taxon>Bacillati</taxon>
        <taxon>Bacillota</taxon>
        <taxon>Clostridia</taxon>
        <taxon>Eubacteriales</taxon>
        <taxon>Oscillospiraceae</taxon>
        <taxon>Faecalibacterium</taxon>
    </lineage>
</organism>
<proteinExistence type="predicted"/>
<dbReference type="Proteomes" id="UP000005945">
    <property type="component" value="Unassembled WGS sequence"/>
</dbReference>
<comment type="caution">
    <text evidence="1">The sequence shown here is derived from an EMBL/GenBank/DDBJ whole genome shotgun (WGS) entry which is preliminary data.</text>
</comment>
<sequence>MRDAFFKKHSPQGAQDSYCKGEIYFFPDFSYYFLKRLYFLFAILVHWM</sequence>
<protein>
    <submittedName>
        <fullName evidence="1">Uncharacterized protein</fullName>
    </submittedName>
</protein>